<gene>
    <name evidence="1" type="ORF">ADICEAN_04212</name>
</gene>
<sequence>MPLYFIGIRRLSRGRYEIWAEELGRPPYAEISEGVLTERYIRALEQSIRQQPEGYLWSHKRWKHQPPVQAAQPSGAD</sequence>
<name>M7N0C4_9BACT</name>
<keyword evidence="2" id="KW-1185">Reference proteome</keyword>
<reference evidence="1 2" key="1">
    <citation type="journal article" date="2013" name="Genome Announc.">
        <title>Draft Genome Sequence of Cesiribacter andamanensis Strain AMV16T, Isolated from a Soil Sample from a Mud Volcano in the Andaman Islands, India.</title>
        <authorList>
            <person name="Shivaji S."/>
            <person name="Ara S."/>
            <person name="Begum Z."/>
            <person name="Srinivas T.N."/>
            <person name="Singh A."/>
            <person name="Kumar Pinnaka A."/>
        </authorList>
    </citation>
    <scope>NUCLEOTIDE SEQUENCE [LARGE SCALE GENOMIC DNA]</scope>
    <source>
        <strain evidence="1 2">AMV16</strain>
    </source>
</reference>
<evidence type="ECO:0000313" key="2">
    <source>
        <dbReference type="Proteomes" id="UP000011910"/>
    </source>
</evidence>
<evidence type="ECO:0000313" key="1">
    <source>
        <dbReference type="EMBL" id="EMR00671.1"/>
    </source>
</evidence>
<proteinExistence type="predicted"/>
<accession>M7N0C4</accession>
<protein>
    <submittedName>
        <fullName evidence="1">Lauroyl/myristoyl acyltransferase</fullName>
    </submittedName>
</protein>
<dbReference type="EMBL" id="AODQ01000213">
    <property type="protein sequence ID" value="EMR00671.1"/>
    <property type="molecule type" value="Genomic_DNA"/>
</dbReference>
<comment type="caution">
    <text evidence="1">The sequence shown here is derived from an EMBL/GenBank/DDBJ whole genome shotgun (WGS) entry which is preliminary data.</text>
</comment>
<dbReference type="eggNOG" id="COG1560">
    <property type="taxonomic scope" value="Bacteria"/>
</dbReference>
<dbReference type="GO" id="GO:0016746">
    <property type="term" value="F:acyltransferase activity"/>
    <property type="evidence" value="ECO:0007669"/>
    <property type="project" value="UniProtKB-KW"/>
</dbReference>
<keyword evidence="1" id="KW-0808">Transferase</keyword>
<organism evidence="1 2">
    <name type="scientific">Cesiribacter andamanensis AMV16</name>
    <dbReference type="NCBI Taxonomy" id="1279009"/>
    <lineage>
        <taxon>Bacteria</taxon>
        <taxon>Pseudomonadati</taxon>
        <taxon>Bacteroidota</taxon>
        <taxon>Cytophagia</taxon>
        <taxon>Cytophagales</taxon>
        <taxon>Cesiribacteraceae</taxon>
        <taxon>Cesiribacter</taxon>
    </lineage>
</organism>
<dbReference type="Proteomes" id="UP000011910">
    <property type="component" value="Unassembled WGS sequence"/>
</dbReference>
<dbReference type="AlphaFoldDB" id="M7N0C4"/>
<keyword evidence="1" id="KW-0012">Acyltransferase</keyword>
<dbReference type="STRING" id="1279009.ADICEAN_04212"/>